<keyword evidence="9" id="KW-0997">Cell inner membrane</keyword>
<keyword evidence="17 24" id="KW-0472">Membrane</keyword>
<feature type="transmembrane region" description="Helical" evidence="24">
    <location>
        <begin position="842"/>
        <end position="860"/>
    </location>
</feature>
<evidence type="ECO:0000256" key="8">
    <source>
        <dbReference type="ARBA" id="ARBA00022516"/>
    </source>
</evidence>
<feature type="transmembrane region" description="Helical" evidence="24">
    <location>
        <begin position="329"/>
        <end position="346"/>
    </location>
</feature>
<dbReference type="FunFam" id="1.10.3730.20:FF:000002">
    <property type="entry name" value="Probable 4-amino-4-deoxy-L-arabinose-phosphoundecaprenol flippase subunit ArnE"/>
    <property type="match status" value="1"/>
</dbReference>
<dbReference type="InterPro" id="IPR037185">
    <property type="entry name" value="EmrE-like"/>
</dbReference>
<evidence type="ECO:0000256" key="23">
    <source>
        <dbReference type="ARBA" id="ARBA00034054"/>
    </source>
</evidence>
<dbReference type="InterPro" id="IPR011330">
    <property type="entry name" value="Glyco_hydro/deAcase_b/a-brl"/>
</dbReference>
<dbReference type="GO" id="GO:0005975">
    <property type="term" value="P:carbohydrate metabolic process"/>
    <property type="evidence" value="ECO:0007669"/>
    <property type="project" value="InterPro"/>
</dbReference>
<keyword evidence="15 24" id="KW-1133">Transmembrane helix</keyword>
<feature type="transmembrane region" description="Helical" evidence="24">
    <location>
        <begin position="511"/>
        <end position="529"/>
    </location>
</feature>
<dbReference type="NCBIfam" id="NF009784">
    <property type="entry name" value="PRK13279.1"/>
    <property type="match status" value="1"/>
</dbReference>
<evidence type="ECO:0000259" key="25">
    <source>
        <dbReference type="PROSITE" id="PS51677"/>
    </source>
</evidence>
<reference evidence="26 27" key="1">
    <citation type="submission" date="2012-10" db="EMBL/GenBank/DDBJ databases">
        <title>Genome sequencing and analysis of entomopathogenic fungi Beauveria bassiana D1-5.</title>
        <authorList>
            <person name="Li Q."/>
            <person name="Wang L."/>
            <person name="Zhang Z."/>
            <person name="Wang Q."/>
            <person name="Ren J."/>
            <person name="Wang M."/>
            <person name="Xu W."/>
            <person name="Wang J."/>
            <person name="Lu Y."/>
            <person name="Du Q."/>
            <person name="Sun Z."/>
        </authorList>
    </citation>
    <scope>NUCLEOTIDE SEQUENCE [LARGE SCALE GENOMIC DNA]</scope>
    <source>
        <strain evidence="26 27">D1-5</strain>
    </source>
</reference>
<dbReference type="PANTHER" id="PTHR33908">
    <property type="entry name" value="MANNOSYLTRANSFERASE YKCB-RELATED"/>
    <property type="match status" value="1"/>
</dbReference>
<dbReference type="InterPro" id="IPR022839">
    <property type="entry name" value="ArnT"/>
</dbReference>
<dbReference type="AlphaFoldDB" id="A0A0A2VZ88"/>
<dbReference type="GO" id="GO:0016810">
    <property type="term" value="F:hydrolase activity, acting on carbon-nitrogen (but not peptide) bonds"/>
    <property type="evidence" value="ECO:0007669"/>
    <property type="project" value="InterPro"/>
</dbReference>
<keyword evidence="7" id="KW-1003">Cell membrane</keyword>
<feature type="transmembrane region" description="Helical" evidence="24">
    <location>
        <begin position="535"/>
        <end position="553"/>
    </location>
</feature>
<evidence type="ECO:0000256" key="5">
    <source>
        <dbReference type="ARBA" id="ARBA00015532"/>
    </source>
</evidence>
<keyword evidence="16" id="KW-0443">Lipid metabolism</keyword>
<evidence type="ECO:0000256" key="18">
    <source>
        <dbReference type="ARBA" id="ARBA00025446"/>
    </source>
</evidence>
<evidence type="ECO:0000256" key="3">
    <source>
        <dbReference type="ARBA" id="ARBA00010814"/>
    </source>
</evidence>
<dbReference type="PANTHER" id="PTHR33908:SF3">
    <property type="entry name" value="UNDECAPRENYL PHOSPHATE-ALPHA-4-AMINO-4-DEOXY-L-ARABINOSE ARABINOSYL TRANSFERASE"/>
    <property type="match status" value="1"/>
</dbReference>
<dbReference type="SUPFAM" id="SSF103481">
    <property type="entry name" value="Multidrug resistance efflux transporter EmrE"/>
    <property type="match status" value="1"/>
</dbReference>
<comment type="subcellular location">
    <subcellularLocation>
        <location evidence="1">Cell inner membrane</location>
        <topology evidence="1">Multi-pass membrane protein</topology>
    </subcellularLocation>
</comment>
<dbReference type="GO" id="GO:0103015">
    <property type="term" value="F:4-amino-4-deoxy-L-arabinose transferase activity"/>
    <property type="evidence" value="ECO:0007669"/>
    <property type="project" value="UniProtKB-EC"/>
</dbReference>
<dbReference type="GO" id="GO:0000030">
    <property type="term" value="F:mannosyltransferase activity"/>
    <property type="evidence" value="ECO:0007669"/>
    <property type="project" value="InterPro"/>
</dbReference>
<sequence>MGRHLWRLIKPKFLWKMLRSNAASLYGWDILLAGTAWPGRVIGAGNAEVIAAAADHHEVGLHAWDHHAWQAWAGVWEQDKLEHQIRLGLDALQKIVGQPVSCSAVAGWRADQRVVKAKAAFPFQYNSDCRGTAPFIPVLSDGREAAVQIPVTLPTWDEVIGTEVSKENFNRFILDKIHQDSGTPVYTIHAEVEGMVMRDSFSELLAMAAAEGVQFCPLSELLPDDLSTLPRGKISREPMKSAKYGMTLLPDETRYAEISREMLLSGNWIVPHFLDLRYFEKPVAGYWINNISQFIFGHNNFAVRFGSVFSVTLSALLTYWLAFRLWRDKTIAVLAGVIFLTCLLVYGIGTYSVLDPMITLWLTAAMCSFWLASTAQTTGGKIGGYVLLGLACGMGVMTKGFLALAVPVIGVLPWVIAQKRWKEVLLFGPLAVLSAVLITLPWAIAIAKAEPDFWHYFFWVEHIQRFAEKDAQHKAPFWYYIPFLIAGSLPWLALLPGALKSGWKNRGEQGGAFYLLGWVVMPLLFFSIAKGKLPTYILPCFAPLAILMARHAVELAKSGSAVLRANGWINLLFGAVCVIVVAFFLAPWGLARHPVYAANETLKVVLACLAFAVWGLFGLLTLSQTEKRWYWAALCPLGLALLVGVVIPSKVENSKQPQAFIHEMRPQLEDSRYIFTNNVGIAAGVAWEMKRSDINLYNQAGELRYGLDYPDVSNRYVNGDEFESWLAEHRKQGKVSLMLLVSNNSDLNDLKLPEPDHRANSGRFVLFDCGGQLCQKQAAQGAGRRHLMLWLGLSIMLLGLGMLVWLLVLQHVEVSIAYPMLSLNFIFITLAARWIWKEKISAHHWLGVLLIILGIIALGGHA</sequence>
<keyword evidence="10" id="KW-0441">Lipid A biosynthesis</keyword>
<evidence type="ECO:0000256" key="1">
    <source>
        <dbReference type="ARBA" id="ARBA00004429"/>
    </source>
</evidence>
<keyword evidence="11" id="KW-0328">Glycosyltransferase</keyword>
<comment type="pathway">
    <text evidence="2">Lipopolysaccharide metabolism; 4-amino-4-deoxy-beta-L-arabinose-lipid A biosynthesis.</text>
</comment>
<comment type="function">
    <text evidence="18">Catalyzes the transfer of the L-Ara4N moiety of the glycolipid undecaprenyl phosphate-alpha-L-Ara4N to lipid A. The modified arabinose is attached to lipid A and is required for resistance to polymyxin and cationic antimicrobial peptides.</text>
</comment>
<dbReference type="InterPro" id="IPR003342">
    <property type="entry name" value="ArnT-like_N"/>
</dbReference>
<comment type="caution">
    <text evidence="26">The sequence shown here is derived from an EMBL/GenBank/DDBJ whole genome shotgun (WGS) entry which is preliminary data.</text>
</comment>
<evidence type="ECO:0000256" key="11">
    <source>
        <dbReference type="ARBA" id="ARBA00022676"/>
    </source>
</evidence>
<dbReference type="GO" id="GO:0009245">
    <property type="term" value="P:lipid A biosynthetic process"/>
    <property type="evidence" value="ECO:0007669"/>
    <property type="project" value="UniProtKB-KW"/>
</dbReference>
<evidence type="ECO:0000256" key="9">
    <source>
        <dbReference type="ARBA" id="ARBA00022519"/>
    </source>
</evidence>
<evidence type="ECO:0000313" key="27">
    <source>
        <dbReference type="Proteomes" id="UP000030106"/>
    </source>
</evidence>
<comment type="similarity">
    <text evidence="3">Belongs to the glycosyltransferase 83 family.</text>
</comment>
<dbReference type="Proteomes" id="UP000030106">
    <property type="component" value="Unassembled WGS sequence"/>
</dbReference>
<feature type="transmembrane region" description="Helical" evidence="24">
    <location>
        <begin position="385"/>
        <end position="412"/>
    </location>
</feature>
<dbReference type="InterPro" id="IPR050297">
    <property type="entry name" value="LipidA_mod_glycosyltrf_83"/>
</dbReference>
<dbReference type="Gene3D" id="1.10.3730.20">
    <property type="match status" value="1"/>
</dbReference>
<dbReference type="Gene3D" id="3.20.20.370">
    <property type="entry name" value="Glycoside hydrolase/deacetylase"/>
    <property type="match status" value="1"/>
</dbReference>
<dbReference type="HOGENOM" id="CLU_332025_0_0_1"/>
<evidence type="ECO:0000256" key="16">
    <source>
        <dbReference type="ARBA" id="ARBA00023098"/>
    </source>
</evidence>
<evidence type="ECO:0000256" key="14">
    <source>
        <dbReference type="ARBA" id="ARBA00022985"/>
    </source>
</evidence>
<dbReference type="EC" id="2.4.2.43" evidence="4"/>
<dbReference type="NCBIfam" id="NF011625">
    <property type="entry name" value="PRK15051.1"/>
    <property type="match status" value="1"/>
</dbReference>
<keyword evidence="13 24" id="KW-0812">Transmembrane</keyword>
<name>A0A0A2VZ88_BEABA</name>
<evidence type="ECO:0000256" key="13">
    <source>
        <dbReference type="ARBA" id="ARBA00022692"/>
    </source>
</evidence>
<evidence type="ECO:0000256" key="24">
    <source>
        <dbReference type="SAM" id="Phobius"/>
    </source>
</evidence>
<feature type="transmembrane region" description="Helical" evidence="24">
    <location>
        <begin position="301"/>
        <end position="323"/>
    </location>
</feature>
<feature type="transmembrane region" description="Helical" evidence="24">
    <location>
        <begin position="787"/>
        <end position="809"/>
    </location>
</feature>
<feature type="transmembrane region" description="Helical" evidence="24">
    <location>
        <begin position="353"/>
        <end position="373"/>
    </location>
</feature>
<feature type="transmembrane region" description="Helical" evidence="24">
    <location>
        <begin position="602"/>
        <end position="622"/>
    </location>
</feature>
<dbReference type="NCBIfam" id="NF011923">
    <property type="entry name" value="PRK15394.1"/>
    <property type="match status" value="1"/>
</dbReference>
<evidence type="ECO:0000256" key="6">
    <source>
        <dbReference type="ARBA" id="ARBA00022448"/>
    </source>
</evidence>
<feature type="transmembrane region" description="Helical" evidence="24">
    <location>
        <begin position="816"/>
        <end position="836"/>
    </location>
</feature>
<dbReference type="GO" id="GO:0010041">
    <property type="term" value="P:response to iron(III) ion"/>
    <property type="evidence" value="ECO:0007669"/>
    <property type="project" value="TreeGrafter"/>
</dbReference>
<evidence type="ECO:0000256" key="15">
    <source>
        <dbReference type="ARBA" id="ARBA00022989"/>
    </source>
</evidence>
<keyword evidence="14" id="KW-0448">Lipopolysaccharide biosynthesis</keyword>
<organism evidence="26 27">
    <name type="scientific">Beauveria bassiana D1-5</name>
    <dbReference type="NCBI Taxonomy" id="1245745"/>
    <lineage>
        <taxon>Eukaryota</taxon>
        <taxon>Fungi</taxon>
        <taxon>Dikarya</taxon>
        <taxon>Ascomycota</taxon>
        <taxon>Pezizomycotina</taxon>
        <taxon>Sordariomycetes</taxon>
        <taxon>Hypocreomycetidae</taxon>
        <taxon>Hypocreales</taxon>
        <taxon>Cordycipitaceae</taxon>
        <taxon>Beauveria</taxon>
    </lineage>
</organism>
<dbReference type="GO" id="GO:0005886">
    <property type="term" value="C:plasma membrane"/>
    <property type="evidence" value="ECO:0007669"/>
    <property type="project" value="UniProtKB-SubCell"/>
</dbReference>
<evidence type="ECO:0000256" key="19">
    <source>
        <dbReference type="ARBA" id="ARBA00029934"/>
    </source>
</evidence>
<dbReference type="Pfam" id="PF02366">
    <property type="entry name" value="PMT"/>
    <property type="match status" value="1"/>
</dbReference>
<feature type="domain" description="NodB homology" evidence="25">
    <location>
        <begin position="1"/>
        <end position="216"/>
    </location>
</feature>
<gene>
    <name evidence="26" type="ORF">BBAD15_g1051</name>
</gene>
<feature type="transmembrane region" description="Helical" evidence="24">
    <location>
        <begin position="629"/>
        <end position="647"/>
    </location>
</feature>
<dbReference type="STRING" id="1245745.A0A0A2VZ88"/>
<keyword evidence="12 26" id="KW-0808">Transferase</keyword>
<dbReference type="HAMAP" id="MF_01165">
    <property type="entry name" value="ArnT_transfer"/>
    <property type="match status" value="1"/>
</dbReference>
<evidence type="ECO:0000256" key="10">
    <source>
        <dbReference type="ARBA" id="ARBA00022556"/>
    </source>
</evidence>
<keyword evidence="8" id="KW-0444">Lipid biosynthesis</keyword>
<dbReference type="GO" id="GO:0006493">
    <property type="term" value="P:protein O-linked glycosylation"/>
    <property type="evidence" value="ECO:0007669"/>
    <property type="project" value="InterPro"/>
</dbReference>
<dbReference type="Pfam" id="PF00892">
    <property type="entry name" value="EamA"/>
    <property type="match status" value="1"/>
</dbReference>
<evidence type="ECO:0000256" key="17">
    <source>
        <dbReference type="ARBA" id="ARBA00023136"/>
    </source>
</evidence>
<evidence type="ECO:0000256" key="2">
    <source>
        <dbReference type="ARBA" id="ARBA00005200"/>
    </source>
</evidence>
<keyword evidence="6" id="KW-0813">Transport</keyword>
<feature type="transmembrane region" description="Helical" evidence="24">
    <location>
        <begin position="477"/>
        <end position="499"/>
    </location>
</feature>
<evidence type="ECO:0000256" key="21">
    <source>
        <dbReference type="ARBA" id="ARBA00030241"/>
    </source>
</evidence>
<evidence type="ECO:0000256" key="12">
    <source>
        <dbReference type="ARBA" id="ARBA00022679"/>
    </source>
</evidence>
<accession>A0A0A2VZ88</accession>
<dbReference type="PROSITE" id="PS51677">
    <property type="entry name" value="NODB"/>
    <property type="match status" value="1"/>
</dbReference>
<protein>
    <recommendedName>
        <fullName evidence="5">Undecaprenyl phosphate-alpha-4-amino-4-deoxy-L-arabinose arabinosyl transferase</fullName>
        <ecNumber evidence="4">2.4.2.43</ecNumber>
    </recommendedName>
    <alternativeName>
        <fullName evidence="22">4-amino-4-deoxy-L-arabinose lipid A transferase</fullName>
    </alternativeName>
    <alternativeName>
        <fullName evidence="21">Lipid IV(A) 4-amino-4-deoxy-L-arabinosyltransferase</fullName>
    </alternativeName>
    <alternativeName>
        <fullName evidence="20">Polymyxin resistance protein PmrK</fullName>
    </alternativeName>
    <alternativeName>
        <fullName evidence="19">Undecaprenyl phosphate-alpha-L-Ara4N transferase</fullName>
    </alternativeName>
</protein>
<evidence type="ECO:0000256" key="7">
    <source>
        <dbReference type="ARBA" id="ARBA00022475"/>
    </source>
</evidence>
<proteinExistence type="inferred from homology"/>
<feature type="transmembrane region" description="Helical" evidence="24">
    <location>
        <begin position="424"/>
        <end position="447"/>
    </location>
</feature>
<dbReference type="EMBL" id="ANFO01000052">
    <property type="protein sequence ID" value="KGQ13186.1"/>
    <property type="molecule type" value="Genomic_DNA"/>
</dbReference>
<comment type="catalytic activity">
    <reaction evidence="23">
        <text>4-amino-4-deoxy-alpha-L-arabinopyranosyl di-trans,octa-cis-undecaprenyl phosphate + lipid IVA = lipid IIA + di-trans,octa-cis-undecaprenyl phosphate.</text>
        <dbReference type="EC" id="2.4.2.43"/>
    </reaction>
</comment>
<evidence type="ECO:0000256" key="4">
    <source>
        <dbReference type="ARBA" id="ARBA00012056"/>
    </source>
</evidence>
<dbReference type="InterPro" id="IPR002509">
    <property type="entry name" value="NODB_dom"/>
</dbReference>
<evidence type="ECO:0000256" key="20">
    <source>
        <dbReference type="ARBA" id="ARBA00030155"/>
    </source>
</evidence>
<dbReference type="SUPFAM" id="SSF88713">
    <property type="entry name" value="Glycoside hydrolase/deacetylase"/>
    <property type="match status" value="1"/>
</dbReference>
<evidence type="ECO:0000313" key="26">
    <source>
        <dbReference type="EMBL" id="KGQ13186.1"/>
    </source>
</evidence>
<feature type="transmembrane region" description="Helical" evidence="24">
    <location>
        <begin position="565"/>
        <end position="590"/>
    </location>
</feature>
<dbReference type="InterPro" id="IPR000620">
    <property type="entry name" value="EamA_dom"/>
</dbReference>
<evidence type="ECO:0000256" key="22">
    <source>
        <dbReference type="ARBA" id="ARBA00031587"/>
    </source>
</evidence>